<gene>
    <name evidence="1" type="ORF">BRAPAZ1V2_A08P15440.2</name>
</gene>
<proteinExistence type="predicted"/>
<dbReference type="Proteomes" id="UP000694005">
    <property type="component" value="Chromosome A08"/>
</dbReference>
<accession>A0A8D9M4C8</accession>
<name>A0A8D9M4C8_BRACM</name>
<evidence type="ECO:0000313" key="2">
    <source>
        <dbReference type="Proteomes" id="UP000694005"/>
    </source>
</evidence>
<protein>
    <submittedName>
        <fullName evidence="1">Uncharacterized protein</fullName>
    </submittedName>
</protein>
<dbReference type="AlphaFoldDB" id="A0A8D9M4C8"/>
<sequence>MIASITVSSSSSPFGSLQAKDFIRELLVKETENRLGQRKVLQRLNDINSLKD</sequence>
<reference evidence="1 2" key="1">
    <citation type="submission" date="2021-07" db="EMBL/GenBank/DDBJ databases">
        <authorList>
            <consortium name="Genoscope - CEA"/>
            <person name="William W."/>
        </authorList>
    </citation>
    <scope>NUCLEOTIDE SEQUENCE [LARGE SCALE GENOMIC DNA]</scope>
</reference>
<dbReference type="EMBL" id="LS974624">
    <property type="protein sequence ID" value="CAG7897878.1"/>
    <property type="molecule type" value="Genomic_DNA"/>
</dbReference>
<evidence type="ECO:0000313" key="1">
    <source>
        <dbReference type="EMBL" id="CAG7897878.1"/>
    </source>
</evidence>
<organism evidence="1 2">
    <name type="scientific">Brassica campestris</name>
    <name type="common">Field mustard</name>
    <dbReference type="NCBI Taxonomy" id="3711"/>
    <lineage>
        <taxon>Eukaryota</taxon>
        <taxon>Viridiplantae</taxon>
        <taxon>Streptophyta</taxon>
        <taxon>Embryophyta</taxon>
        <taxon>Tracheophyta</taxon>
        <taxon>Spermatophyta</taxon>
        <taxon>Magnoliopsida</taxon>
        <taxon>eudicotyledons</taxon>
        <taxon>Gunneridae</taxon>
        <taxon>Pentapetalae</taxon>
        <taxon>rosids</taxon>
        <taxon>malvids</taxon>
        <taxon>Brassicales</taxon>
        <taxon>Brassicaceae</taxon>
        <taxon>Brassiceae</taxon>
        <taxon>Brassica</taxon>
    </lineage>
</organism>
<dbReference type="Gramene" id="A08p15440.2_BraZ1">
    <property type="protein sequence ID" value="A08p15440.2_BraZ1.CDS"/>
    <property type="gene ID" value="A08g15440.2_BraZ1"/>
</dbReference>